<dbReference type="PANTHER" id="PTHR12611">
    <property type="entry name" value="PUR-TRANSCRIPTIONAL ACTIVATOR"/>
    <property type="match status" value="1"/>
</dbReference>
<organism evidence="6">
    <name type="scientific">Enterobius vermicularis</name>
    <name type="common">Human pinworm</name>
    <dbReference type="NCBI Taxonomy" id="51028"/>
    <lineage>
        <taxon>Eukaryota</taxon>
        <taxon>Metazoa</taxon>
        <taxon>Ecdysozoa</taxon>
        <taxon>Nematoda</taxon>
        <taxon>Chromadorea</taxon>
        <taxon>Rhabditida</taxon>
        <taxon>Spirurina</taxon>
        <taxon>Oxyuridomorpha</taxon>
        <taxon>Oxyuroidea</taxon>
        <taxon>Oxyuridae</taxon>
        <taxon>Enterobius</taxon>
    </lineage>
</organism>
<feature type="transmembrane region" description="Helical" evidence="3">
    <location>
        <begin position="99"/>
        <end position="115"/>
    </location>
</feature>
<reference evidence="4 5" key="2">
    <citation type="submission" date="2018-10" db="EMBL/GenBank/DDBJ databases">
        <authorList>
            <consortium name="Pathogen Informatics"/>
        </authorList>
    </citation>
    <scope>NUCLEOTIDE SEQUENCE [LARGE SCALE GENOMIC DNA]</scope>
</reference>
<dbReference type="WBParaSite" id="EVEC_0001050801-mRNA-1">
    <property type="protein sequence ID" value="EVEC_0001050801-mRNA-1"/>
    <property type="gene ID" value="EVEC_0001050801"/>
</dbReference>
<evidence type="ECO:0000313" key="5">
    <source>
        <dbReference type="Proteomes" id="UP000274131"/>
    </source>
</evidence>
<proteinExistence type="inferred from homology"/>
<name>A0A0N4VI57_ENTVE</name>
<dbReference type="Gene3D" id="3.30.2450.30">
    <property type="match status" value="1"/>
</dbReference>
<dbReference type="OrthoDB" id="523901at2759"/>
<dbReference type="GO" id="GO:0005634">
    <property type="term" value="C:nucleus"/>
    <property type="evidence" value="ECO:0007669"/>
    <property type="project" value="TreeGrafter"/>
</dbReference>
<accession>A0A0N4VI57</accession>
<keyword evidence="3" id="KW-0812">Transmembrane</keyword>
<dbReference type="GO" id="GO:0000977">
    <property type="term" value="F:RNA polymerase II transcription regulatory region sequence-specific DNA binding"/>
    <property type="evidence" value="ECO:0007669"/>
    <property type="project" value="InterPro"/>
</dbReference>
<keyword evidence="2" id="KW-0238">DNA-binding</keyword>
<dbReference type="Proteomes" id="UP000274131">
    <property type="component" value="Unassembled WGS sequence"/>
</dbReference>
<reference evidence="6" key="1">
    <citation type="submission" date="2017-02" db="UniProtKB">
        <authorList>
            <consortium name="WormBaseParasite"/>
        </authorList>
    </citation>
    <scope>IDENTIFICATION</scope>
</reference>
<dbReference type="EMBL" id="UXUI01010338">
    <property type="protein sequence ID" value="VDD95102.1"/>
    <property type="molecule type" value="Genomic_DNA"/>
</dbReference>
<sequence length="181" mass="21201">MSDGSRSSAEEQLDSEMLLIQSKRFYVDVKENKRGRFIKLAEVLLFDHTAEENGQLMSEVIVRDSRRYYMDLKENRRGRYLRVSQTVIRSMYGTVRPQIFCSFLFFFFFLNFFYFDVNHNDRGTFIRVSEVSIFLTGIRSSIAVPQSAWSSFRDAFNDFLKIMEKPKDGAVANGTMKERGD</sequence>
<evidence type="ECO:0000313" key="6">
    <source>
        <dbReference type="WBParaSite" id="EVEC_0001050801-mRNA-1"/>
    </source>
</evidence>
<dbReference type="PANTHER" id="PTHR12611:SF0">
    <property type="entry name" value="PURINE-RICH BINDING PROTEIN-ALPHA, ISOFORM B"/>
    <property type="match status" value="1"/>
</dbReference>
<dbReference type="SMART" id="SM00712">
    <property type="entry name" value="PUR"/>
    <property type="match status" value="3"/>
</dbReference>
<keyword evidence="3" id="KW-1133">Transmembrane helix</keyword>
<dbReference type="Pfam" id="PF04845">
    <property type="entry name" value="PurA"/>
    <property type="match status" value="3"/>
</dbReference>
<dbReference type="AlphaFoldDB" id="A0A0N4VI57"/>
<dbReference type="STRING" id="51028.A0A0N4VI57"/>
<dbReference type="GO" id="GO:0032422">
    <property type="term" value="F:purine-rich negative regulatory element binding"/>
    <property type="evidence" value="ECO:0007669"/>
    <property type="project" value="InterPro"/>
</dbReference>
<dbReference type="GO" id="GO:0000981">
    <property type="term" value="F:DNA-binding transcription factor activity, RNA polymerase II-specific"/>
    <property type="evidence" value="ECO:0007669"/>
    <property type="project" value="TreeGrafter"/>
</dbReference>
<dbReference type="InterPro" id="IPR006628">
    <property type="entry name" value="PUR-bd_fam"/>
</dbReference>
<keyword evidence="3" id="KW-0472">Membrane</keyword>
<evidence type="ECO:0000256" key="3">
    <source>
        <dbReference type="SAM" id="Phobius"/>
    </source>
</evidence>
<keyword evidence="5" id="KW-1185">Reference proteome</keyword>
<evidence type="ECO:0000256" key="2">
    <source>
        <dbReference type="ARBA" id="ARBA00023125"/>
    </source>
</evidence>
<evidence type="ECO:0000313" key="4">
    <source>
        <dbReference type="EMBL" id="VDD95102.1"/>
    </source>
</evidence>
<dbReference type="Gene3D" id="3.10.450.700">
    <property type="match status" value="2"/>
</dbReference>
<comment type="similarity">
    <text evidence="1">Belongs to the PUR DNA-binding protein family.</text>
</comment>
<evidence type="ECO:0000256" key="1">
    <source>
        <dbReference type="ARBA" id="ARBA00009251"/>
    </source>
</evidence>
<protein>
    <submittedName>
        <fullName evidence="6">Photosystem II reaction center Psb28 protein</fullName>
    </submittedName>
</protein>
<gene>
    <name evidence="4" type="ORF">EVEC_LOCUS9853</name>
</gene>